<evidence type="ECO:0000256" key="1">
    <source>
        <dbReference type="ARBA" id="ARBA00022598"/>
    </source>
</evidence>
<dbReference type="SUPFAM" id="SSF56059">
    <property type="entry name" value="Glutathione synthetase ATP-binding domain-like"/>
    <property type="match status" value="1"/>
</dbReference>
<reference evidence="7" key="1">
    <citation type="journal article" date="2021" name="Syst. Appl. Microbiol.">
        <title>Roseomonas hellenica sp. nov., isolated from roots of wild-growing Alkanna tinctoria.</title>
        <authorList>
            <person name="Rat A."/>
            <person name="Naranjo H.D."/>
            <person name="Lebbe L."/>
            <person name="Cnockaert M."/>
            <person name="Krigas N."/>
            <person name="Grigoriadou K."/>
            <person name="Maloupa E."/>
            <person name="Willems A."/>
        </authorList>
    </citation>
    <scope>NUCLEOTIDE SEQUENCE [LARGE SCALE GENOMIC DNA]</scope>
    <source>
        <strain evidence="7">LMG 31159</strain>
    </source>
</reference>
<comment type="caution">
    <text evidence="6">The sequence shown here is derived from an EMBL/GenBank/DDBJ whole genome shotgun (WGS) entry which is preliminary data.</text>
</comment>
<dbReference type="Gene3D" id="3.30.1490.20">
    <property type="entry name" value="ATP-grasp fold, A domain"/>
    <property type="match status" value="1"/>
</dbReference>
<name>A0ABS5EIP8_9PROT</name>
<organism evidence="6 7">
    <name type="scientific">Neoroseomonas terrae</name>
    <dbReference type="NCBI Taxonomy" id="424799"/>
    <lineage>
        <taxon>Bacteria</taxon>
        <taxon>Pseudomonadati</taxon>
        <taxon>Pseudomonadota</taxon>
        <taxon>Alphaproteobacteria</taxon>
        <taxon>Acetobacterales</taxon>
        <taxon>Acetobacteraceae</taxon>
        <taxon>Neoroseomonas</taxon>
    </lineage>
</organism>
<protein>
    <submittedName>
        <fullName evidence="6">CoA-binding protein</fullName>
    </submittedName>
</protein>
<accession>A0ABS5EIP8</accession>
<keyword evidence="7" id="KW-1185">Reference proteome</keyword>
<evidence type="ECO:0000256" key="4">
    <source>
        <dbReference type="PROSITE-ProRule" id="PRU00409"/>
    </source>
</evidence>
<evidence type="ECO:0000256" key="3">
    <source>
        <dbReference type="ARBA" id="ARBA00022840"/>
    </source>
</evidence>
<dbReference type="EMBL" id="JAAEDI010000015">
    <property type="protein sequence ID" value="MBR0650897.1"/>
    <property type="molecule type" value="Genomic_DNA"/>
</dbReference>
<evidence type="ECO:0000256" key="2">
    <source>
        <dbReference type="ARBA" id="ARBA00022741"/>
    </source>
</evidence>
<feature type="non-terminal residue" evidence="6">
    <location>
        <position position="1"/>
    </location>
</feature>
<keyword evidence="2 4" id="KW-0547">Nucleotide-binding</keyword>
<dbReference type="PANTHER" id="PTHR43334:SF1">
    <property type="entry name" value="3-HYDROXYPROPIONATE--COA LIGASE [ADP-FORMING]"/>
    <property type="match status" value="1"/>
</dbReference>
<dbReference type="Pfam" id="PF13549">
    <property type="entry name" value="ATP-grasp_5"/>
    <property type="match status" value="1"/>
</dbReference>
<sequence length="234" mass="23733">PARSGPAPALPRGALTEGEAKRLLAAYGIPVTREESAATADDAVAAAKRIGFPVVLKGVSRAVVHKSDLGLVRLNLRDEAAVRGAFAEVAAALDRAAPGSGEGCVIQELARGEAELFLGATHDPQFGPMVLAGAGGVLVEFLKDVATAPAPLSLADARALIAGLRVAPLLGGLRGRPAADIDAAADALMRLSWLAADLGPRLAELDINPLILRAAGQGAIAVDARATLTEETTP</sequence>
<dbReference type="InterPro" id="IPR011761">
    <property type="entry name" value="ATP-grasp"/>
</dbReference>
<dbReference type="RefSeq" id="WP_211869571.1">
    <property type="nucleotide sequence ID" value="NZ_JAAEDI010000015.1"/>
</dbReference>
<keyword evidence="3 4" id="KW-0067">ATP-binding</keyword>
<evidence type="ECO:0000313" key="7">
    <source>
        <dbReference type="Proteomes" id="UP000698752"/>
    </source>
</evidence>
<proteinExistence type="predicted"/>
<evidence type="ECO:0000313" key="6">
    <source>
        <dbReference type="EMBL" id="MBR0650897.1"/>
    </source>
</evidence>
<dbReference type="Gene3D" id="3.30.470.20">
    <property type="entry name" value="ATP-grasp fold, B domain"/>
    <property type="match status" value="1"/>
</dbReference>
<dbReference type="InterPro" id="IPR013815">
    <property type="entry name" value="ATP_grasp_subdomain_1"/>
</dbReference>
<dbReference type="PROSITE" id="PS50975">
    <property type="entry name" value="ATP_GRASP"/>
    <property type="match status" value="1"/>
</dbReference>
<dbReference type="InterPro" id="IPR051538">
    <property type="entry name" value="Acyl-CoA_Synth/Transferase"/>
</dbReference>
<gene>
    <name evidence="6" type="ORF">GXW78_14585</name>
</gene>
<dbReference type="PANTHER" id="PTHR43334">
    <property type="entry name" value="ACETATE--COA LIGASE [ADP-FORMING]"/>
    <property type="match status" value="1"/>
</dbReference>
<keyword evidence="1" id="KW-0436">Ligase</keyword>
<feature type="domain" description="ATP-grasp" evidence="5">
    <location>
        <begin position="21"/>
        <end position="228"/>
    </location>
</feature>
<dbReference type="Proteomes" id="UP000698752">
    <property type="component" value="Unassembled WGS sequence"/>
</dbReference>
<evidence type="ECO:0000259" key="5">
    <source>
        <dbReference type="PROSITE" id="PS50975"/>
    </source>
</evidence>